<comment type="subcellular location">
    <subcellularLocation>
        <location evidence="1 9">Cell membrane</location>
        <topology evidence="1 9">Multi-pass membrane protein</topology>
    </subcellularLocation>
</comment>
<evidence type="ECO:0000256" key="9">
    <source>
        <dbReference type="RuleBase" id="RU363032"/>
    </source>
</evidence>
<evidence type="ECO:0000256" key="10">
    <source>
        <dbReference type="RuleBase" id="RU363054"/>
    </source>
</evidence>
<dbReference type="GO" id="GO:0006817">
    <property type="term" value="P:phosphate ion transport"/>
    <property type="evidence" value="ECO:0007669"/>
    <property type="project" value="UniProtKB-KW"/>
</dbReference>
<dbReference type="PANTHER" id="PTHR30425">
    <property type="entry name" value="PHOSPHATE TRANSPORT SYSTEM PERMEASE PROTEIN PST"/>
    <property type="match status" value="1"/>
</dbReference>
<dbReference type="PANTHER" id="PTHR30425:SF1">
    <property type="entry name" value="PHOSPHATE TRANSPORT SYSTEM PERMEASE PROTEIN PSTC"/>
    <property type="match status" value="1"/>
</dbReference>
<evidence type="ECO:0000259" key="12">
    <source>
        <dbReference type="PROSITE" id="PS50928"/>
    </source>
</evidence>
<dbReference type="GO" id="GO:0005886">
    <property type="term" value="C:plasma membrane"/>
    <property type="evidence" value="ECO:0007669"/>
    <property type="project" value="UniProtKB-SubCell"/>
</dbReference>
<evidence type="ECO:0000256" key="7">
    <source>
        <dbReference type="ARBA" id="ARBA00022989"/>
    </source>
</evidence>
<dbReference type="Pfam" id="PF00528">
    <property type="entry name" value="BPD_transp_1"/>
    <property type="match status" value="1"/>
</dbReference>
<feature type="domain" description="ABC transmembrane type-1" evidence="12">
    <location>
        <begin position="91"/>
        <end position="330"/>
    </location>
</feature>
<dbReference type="PROSITE" id="PS50928">
    <property type="entry name" value="ABC_TM1"/>
    <property type="match status" value="1"/>
</dbReference>
<feature type="transmembrane region" description="Helical" evidence="9">
    <location>
        <begin position="95"/>
        <end position="116"/>
    </location>
</feature>
<feature type="transmembrane region" description="Helical" evidence="9">
    <location>
        <begin position="244"/>
        <end position="264"/>
    </location>
</feature>
<dbReference type="CDD" id="cd06261">
    <property type="entry name" value="TM_PBP2"/>
    <property type="match status" value="1"/>
</dbReference>
<feature type="transmembrane region" description="Helical" evidence="9">
    <location>
        <begin position="128"/>
        <end position="152"/>
    </location>
</feature>
<evidence type="ECO:0000313" key="14">
    <source>
        <dbReference type="Proteomes" id="UP000199475"/>
    </source>
</evidence>
<keyword evidence="8 9" id="KW-0472">Membrane</keyword>
<dbReference type="InterPro" id="IPR011864">
    <property type="entry name" value="Phosphate_PstC"/>
</dbReference>
<evidence type="ECO:0000256" key="6">
    <source>
        <dbReference type="ARBA" id="ARBA00022692"/>
    </source>
</evidence>
<evidence type="ECO:0000256" key="8">
    <source>
        <dbReference type="ARBA" id="ARBA00023136"/>
    </source>
</evidence>
<dbReference type="SUPFAM" id="SSF161098">
    <property type="entry name" value="MetI-like"/>
    <property type="match status" value="1"/>
</dbReference>
<feature type="region of interest" description="Disordered" evidence="11">
    <location>
        <begin position="1"/>
        <end position="22"/>
    </location>
</feature>
<keyword evidence="6 9" id="KW-0812">Transmembrane</keyword>
<dbReference type="EMBL" id="FNGP01000006">
    <property type="protein sequence ID" value="SDL78122.1"/>
    <property type="molecule type" value="Genomic_DNA"/>
</dbReference>
<dbReference type="InterPro" id="IPR051124">
    <property type="entry name" value="Phosphate_Transport_Permease"/>
</dbReference>
<gene>
    <name evidence="13" type="ORF">SAMN04488242_2773</name>
</gene>
<evidence type="ECO:0000256" key="5">
    <source>
        <dbReference type="ARBA" id="ARBA00022592"/>
    </source>
</evidence>
<protein>
    <recommendedName>
        <fullName evidence="10">Phosphate transport system permease protein</fullName>
    </recommendedName>
</protein>
<dbReference type="InterPro" id="IPR035906">
    <property type="entry name" value="MetI-like_sf"/>
</dbReference>
<keyword evidence="5 10" id="KW-0592">Phosphate transport</keyword>
<evidence type="ECO:0000256" key="1">
    <source>
        <dbReference type="ARBA" id="ARBA00004651"/>
    </source>
</evidence>
<dbReference type="InterPro" id="IPR000515">
    <property type="entry name" value="MetI-like"/>
</dbReference>
<evidence type="ECO:0000256" key="3">
    <source>
        <dbReference type="ARBA" id="ARBA00022448"/>
    </source>
</evidence>
<name>A0A1G9MV26_9ACTN</name>
<keyword evidence="3 9" id="KW-0813">Transport</keyword>
<dbReference type="OrthoDB" id="9785113at2"/>
<evidence type="ECO:0000313" key="13">
    <source>
        <dbReference type="EMBL" id="SDL78122.1"/>
    </source>
</evidence>
<dbReference type="AlphaFoldDB" id="A0A1G9MV26"/>
<keyword evidence="14" id="KW-1185">Reference proteome</keyword>
<evidence type="ECO:0000256" key="11">
    <source>
        <dbReference type="SAM" id="MobiDB-lite"/>
    </source>
</evidence>
<dbReference type="RefSeq" id="WP_093253387.1">
    <property type="nucleotide sequence ID" value="NZ_FNGP01000006.1"/>
</dbReference>
<comment type="function">
    <text evidence="10">Part of the binding-protein-dependent transport system for phosphate; probably responsible for the translocation of the substrate across the membrane.</text>
</comment>
<feature type="transmembrane region" description="Helical" evidence="9">
    <location>
        <begin position="195"/>
        <end position="214"/>
    </location>
</feature>
<dbReference type="Gene3D" id="1.10.3720.10">
    <property type="entry name" value="MetI-like"/>
    <property type="match status" value="1"/>
</dbReference>
<organism evidence="13 14">
    <name type="scientific">Tessaracoccus oleiagri</name>
    <dbReference type="NCBI Taxonomy" id="686624"/>
    <lineage>
        <taxon>Bacteria</taxon>
        <taxon>Bacillati</taxon>
        <taxon>Actinomycetota</taxon>
        <taxon>Actinomycetes</taxon>
        <taxon>Propionibacteriales</taxon>
        <taxon>Propionibacteriaceae</taxon>
        <taxon>Tessaracoccus</taxon>
    </lineage>
</organism>
<accession>A0A1G9MV26</accession>
<evidence type="ECO:0000256" key="4">
    <source>
        <dbReference type="ARBA" id="ARBA00022475"/>
    </source>
</evidence>
<keyword evidence="7 9" id="KW-1133">Transmembrane helix</keyword>
<evidence type="ECO:0000256" key="2">
    <source>
        <dbReference type="ARBA" id="ARBA00007069"/>
    </source>
</evidence>
<reference evidence="13 14" key="1">
    <citation type="submission" date="2016-10" db="EMBL/GenBank/DDBJ databases">
        <authorList>
            <person name="de Groot N.N."/>
        </authorList>
    </citation>
    <scope>NUCLEOTIDE SEQUENCE [LARGE SCALE GENOMIC DNA]</scope>
    <source>
        <strain evidence="13 14">CGMCC 1.9159</strain>
    </source>
</reference>
<proteinExistence type="inferred from homology"/>
<comment type="similarity">
    <text evidence="2 10">Belongs to the binding-protein-dependent transport system permease family. CysTW subfamily.</text>
</comment>
<feature type="transmembrane region" description="Helical" evidence="9">
    <location>
        <begin position="33"/>
        <end position="57"/>
    </location>
</feature>
<dbReference type="Proteomes" id="UP000199475">
    <property type="component" value="Unassembled WGS sequence"/>
</dbReference>
<dbReference type="GO" id="GO:0005315">
    <property type="term" value="F:phosphate transmembrane transporter activity"/>
    <property type="evidence" value="ECO:0007669"/>
    <property type="project" value="InterPro"/>
</dbReference>
<sequence length="344" mass="37035">MSTETPPADLQREGSDSTTEKVLARDKKRYGDALFNGISVSSALMIFVILAAVATFLTSQAIPAVTREPDHTGLQGVEAAGGFWQWVLPLAFGTVWSAVLAMAMAVPISIGIALYLSHYAPRRVARTFGYIIDLLAAIPSVVFGLWGVMVLAPALDPFYRWLNDNLSWIYFFNAWVPYGDGGDLRPNLAAGGQNMLTAALVLALMVVPIITALAREVFLQTPRLHEEASLALGATRWEMIRQTVLPFGTPGVISASMLGLGRALGETMAVAMILPGKVLISFKLITFDNPNTIAAYIAQNFPEAEGMGNHQLIAAGLVLFIITLAVNMVARAIINSRREFSGAN</sequence>
<dbReference type="NCBIfam" id="TIGR02138">
    <property type="entry name" value="phosphate_pstC"/>
    <property type="match status" value="1"/>
</dbReference>
<dbReference type="STRING" id="686624.SAMN04488242_2773"/>
<feature type="transmembrane region" description="Helical" evidence="9">
    <location>
        <begin position="312"/>
        <end position="334"/>
    </location>
</feature>
<feature type="compositionally biased region" description="Basic and acidic residues" evidence="11">
    <location>
        <begin position="10"/>
        <end position="22"/>
    </location>
</feature>
<keyword evidence="4 10" id="KW-1003">Cell membrane</keyword>